<dbReference type="PANTHER" id="PTHR22776">
    <property type="entry name" value="MARVEL-CONTAINING POTENTIAL LIPID RAFT-ASSOCIATED PROTEIN"/>
    <property type="match status" value="1"/>
</dbReference>
<dbReference type="PROSITE" id="PS51225">
    <property type="entry name" value="MARVEL"/>
    <property type="match status" value="1"/>
</dbReference>
<feature type="region of interest" description="Disordered" evidence="6">
    <location>
        <begin position="1"/>
        <end position="110"/>
    </location>
</feature>
<evidence type="ECO:0000256" key="5">
    <source>
        <dbReference type="PROSITE-ProRule" id="PRU00581"/>
    </source>
</evidence>
<feature type="transmembrane region" description="Helical" evidence="7">
    <location>
        <begin position="440"/>
        <end position="464"/>
    </location>
</feature>
<evidence type="ECO:0000313" key="10">
    <source>
        <dbReference type="Proteomes" id="UP001178461"/>
    </source>
</evidence>
<evidence type="ECO:0000256" key="2">
    <source>
        <dbReference type="ARBA" id="ARBA00022692"/>
    </source>
</evidence>
<keyword evidence="10" id="KW-1185">Reference proteome</keyword>
<keyword evidence="2 5" id="KW-0812">Transmembrane</keyword>
<dbReference type="AlphaFoldDB" id="A0AA35KKU6"/>
<accession>A0AA35KKU6</accession>
<evidence type="ECO:0000313" key="9">
    <source>
        <dbReference type="EMBL" id="CAI5780111.1"/>
    </source>
</evidence>
<sequence>MDHVPATGGLPTCTAFLANPLSPQEPRPFAAPAPFPGADFPAATRARPRPSERVEAAPFRPPGPAPSRWLPSEPVKLRAAPSETRLSPEEEEEEPRGGTRASPTCARSPSPSAALLSFFLSLPPSLSHTQKENKEMPPCWKQRRVLRPLRARILFRRASSNGAKVLSASACGEGLAEETLASAETTSARQKMAHSERPHHNTDYRQRESRYIEERNRKPYPSNGRSPEGTTENPRYPTAFADPHQNNPGTVREYVDSSPPLFYPRKETFSEKCSNLCSRRGILQFVEITLNILVLVCIGAAQASISGFTSMGGLGSFNINSAYSPFEGVELQEVRDLDMQFNQMRAPCVYGGVAFSLTLLCLTILFLVAGGKPIHRLTVRLLVTECVFDVLACLAYIVAVGLYLHFVLQVNATEVCKKRERLYARRGYTSMNCSVQGGDASVALFGLLVACLYFASTVVCFLTIRSVREFQRQAAKVQYSLERTYSEGDQHKAYKRPESIDGARTFATLV</sequence>
<dbReference type="GO" id="GO:0016020">
    <property type="term" value="C:membrane"/>
    <property type="evidence" value="ECO:0007669"/>
    <property type="project" value="UniProtKB-SubCell"/>
</dbReference>
<feature type="region of interest" description="Disordered" evidence="6">
    <location>
        <begin position="181"/>
        <end position="250"/>
    </location>
</feature>
<feature type="compositionally biased region" description="Polar residues" evidence="6">
    <location>
        <begin position="223"/>
        <end position="233"/>
    </location>
</feature>
<feature type="compositionally biased region" description="Basic and acidic residues" evidence="6">
    <location>
        <begin position="193"/>
        <end position="217"/>
    </location>
</feature>
<dbReference type="EMBL" id="OX395132">
    <property type="protein sequence ID" value="CAI5780111.1"/>
    <property type="molecule type" value="Genomic_DNA"/>
</dbReference>
<comment type="subcellular location">
    <subcellularLocation>
        <location evidence="1">Membrane</location>
        <topology evidence="1">Multi-pass membrane protein</topology>
    </subcellularLocation>
</comment>
<evidence type="ECO:0000256" key="3">
    <source>
        <dbReference type="ARBA" id="ARBA00022989"/>
    </source>
</evidence>
<evidence type="ECO:0000256" key="6">
    <source>
        <dbReference type="SAM" id="MobiDB-lite"/>
    </source>
</evidence>
<dbReference type="PANTHER" id="PTHR22776:SF98">
    <property type="entry name" value="MARVEL DOMAIN-CONTAINING PROTEIN"/>
    <property type="match status" value="1"/>
</dbReference>
<name>A0AA35KKU6_9SAUR</name>
<evidence type="ECO:0000256" key="1">
    <source>
        <dbReference type="ARBA" id="ARBA00004141"/>
    </source>
</evidence>
<feature type="compositionally biased region" description="Pro residues" evidence="6">
    <location>
        <begin position="23"/>
        <end position="35"/>
    </location>
</feature>
<protein>
    <submittedName>
        <fullName evidence="9">Domain-containing 3-like</fullName>
    </submittedName>
</protein>
<feature type="transmembrane region" description="Helical" evidence="7">
    <location>
        <begin position="381"/>
        <end position="404"/>
    </location>
</feature>
<proteinExistence type="predicted"/>
<evidence type="ECO:0000256" key="4">
    <source>
        <dbReference type="ARBA" id="ARBA00023136"/>
    </source>
</evidence>
<keyword evidence="4 5" id="KW-0472">Membrane</keyword>
<evidence type="ECO:0000259" key="8">
    <source>
        <dbReference type="PROSITE" id="PS51225"/>
    </source>
</evidence>
<dbReference type="InterPro" id="IPR050578">
    <property type="entry name" value="MARVEL-CKLF_proteins"/>
</dbReference>
<organism evidence="9 10">
    <name type="scientific">Podarcis lilfordi</name>
    <name type="common">Lilford's wall lizard</name>
    <dbReference type="NCBI Taxonomy" id="74358"/>
    <lineage>
        <taxon>Eukaryota</taxon>
        <taxon>Metazoa</taxon>
        <taxon>Chordata</taxon>
        <taxon>Craniata</taxon>
        <taxon>Vertebrata</taxon>
        <taxon>Euteleostomi</taxon>
        <taxon>Lepidosauria</taxon>
        <taxon>Squamata</taxon>
        <taxon>Bifurcata</taxon>
        <taxon>Unidentata</taxon>
        <taxon>Episquamata</taxon>
        <taxon>Laterata</taxon>
        <taxon>Lacertibaenia</taxon>
        <taxon>Lacertidae</taxon>
        <taxon>Podarcis</taxon>
    </lineage>
</organism>
<gene>
    <name evidence="9" type="ORF">PODLI_1B015236</name>
</gene>
<feature type="transmembrane region" description="Helical" evidence="7">
    <location>
        <begin position="349"/>
        <end position="369"/>
    </location>
</feature>
<dbReference type="InterPro" id="IPR008253">
    <property type="entry name" value="Marvel"/>
</dbReference>
<keyword evidence="3 7" id="KW-1133">Transmembrane helix</keyword>
<dbReference type="GO" id="GO:0019911">
    <property type="term" value="F:structural constituent of myelin sheath"/>
    <property type="evidence" value="ECO:0007669"/>
    <property type="project" value="TreeGrafter"/>
</dbReference>
<reference evidence="9" key="1">
    <citation type="submission" date="2022-12" db="EMBL/GenBank/DDBJ databases">
        <authorList>
            <person name="Alioto T."/>
            <person name="Alioto T."/>
            <person name="Gomez Garrido J."/>
        </authorList>
    </citation>
    <scope>NUCLEOTIDE SEQUENCE</scope>
</reference>
<dbReference type="GO" id="GO:0042552">
    <property type="term" value="P:myelination"/>
    <property type="evidence" value="ECO:0007669"/>
    <property type="project" value="TreeGrafter"/>
</dbReference>
<dbReference type="Proteomes" id="UP001178461">
    <property type="component" value="Chromosome 7"/>
</dbReference>
<evidence type="ECO:0000256" key="7">
    <source>
        <dbReference type="SAM" id="Phobius"/>
    </source>
</evidence>
<feature type="domain" description="MARVEL" evidence="8">
    <location>
        <begin position="275"/>
        <end position="465"/>
    </location>
</feature>